<reference evidence="2 3" key="1">
    <citation type="submission" date="2013-09" db="EMBL/GenBank/DDBJ databases">
        <title>Corchorus capsularis genome sequencing.</title>
        <authorList>
            <person name="Alam M."/>
            <person name="Haque M.S."/>
            <person name="Islam M.S."/>
            <person name="Emdad E.M."/>
            <person name="Islam M.M."/>
            <person name="Ahmed B."/>
            <person name="Halim A."/>
            <person name="Hossen Q.M.M."/>
            <person name="Hossain M.Z."/>
            <person name="Ahmed R."/>
            <person name="Khan M.M."/>
            <person name="Islam R."/>
            <person name="Rashid M.M."/>
            <person name="Khan S.A."/>
            <person name="Rahman M.S."/>
            <person name="Alam M."/>
        </authorList>
    </citation>
    <scope>NUCLEOTIDE SEQUENCE [LARGE SCALE GENOMIC DNA]</scope>
    <source>
        <strain evidence="3">cv. CVL-1</strain>
        <tissue evidence="2">Whole seedling</tissue>
    </source>
</reference>
<keyword evidence="3" id="KW-1185">Reference proteome</keyword>
<name>A0A1R3I0R3_COCAP</name>
<gene>
    <name evidence="2" type="ORF">CCACVL1_15882</name>
</gene>
<dbReference type="STRING" id="210143.A0A1R3I0R3"/>
<accession>A0A1R3I0R3</accession>
<dbReference type="Proteomes" id="UP000188268">
    <property type="component" value="Unassembled WGS sequence"/>
</dbReference>
<evidence type="ECO:0000259" key="1">
    <source>
        <dbReference type="Pfam" id="PF24804"/>
    </source>
</evidence>
<protein>
    <recommendedName>
        <fullName evidence="1">DUF7705 domain-containing protein</fullName>
    </recommendedName>
</protein>
<evidence type="ECO:0000313" key="3">
    <source>
        <dbReference type="Proteomes" id="UP000188268"/>
    </source>
</evidence>
<dbReference type="Pfam" id="PF24804">
    <property type="entry name" value="DUF7705"/>
    <property type="match status" value="1"/>
</dbReference>
<organism evidence="2 3">
    <name type="scientific">Corchorus capsularis</name>
    <name type="common">Jute</name>
    <dbReference type="NCBI Taxonomy" id="210143"/>
    <lineage>
        <taxon>Eukaryota</taxon>
        <taxon>Viridiplantae</taxon>
        <taxon>Streptophyta</taxon>
        <taxon>Embryophyta</taxon>
        <taxon>Tracheophyta</taxon>
        <taxon>Spermatophyta</taxon>
        <taxon>Magnoliopsida</taxon>
        <taxon>eudicotyledons</taxon>
        <taxon>Gunneridae</taxon>
        <taxon>Pentapetalae</taxon>
        <taxon>rosids</taxon>
        <taxon>malvids</taxon>
        <taxon>Malvales</taxon>
        <taxon>Malvaceae</taxon>
        <taxon>Grewioideae</taxon>
        <taxon>Apeibeae</taxon>
        <taxon>Corchorus</taxon>
    </lineage>
</organism>
<evidence type="ECO:0000313" key="2">
    <source>
        <dbReference type="EMBL" id="OMO76176.1"/>
    </source>
</evidence>
<dbReference type="OrthoDB" id="1712421at2759"/>
<dbReference type="Gramene" id="OMO76176">
    <property type="protein sequence ID" value="OMO76176"/>
    <property type="gene ID" value="CCACVL1_15882"/>
</dbReference>
<proteinExistence type="predicted"/>
<feature type="domain" description="DUF7705" evidence="1">
    <location>
        <begin position="31"/>
        <end position="64"/>
    </location>
</feature>
<comment type="caution">
    <text evidence="2">The sequence shown here is derived from an EMBL/GenBank/DDBJ whole genome shotgun (WGS) entry which is preliminary data.</text>
</comment>
<dbReference type="EMBL" id="AWWV01010898">
    <property type="protein sequence ID" value="OMO76176.1"/>
    <property type="molecule type" value="Genomic_DNA"/>
</dbReference>
<sequence>MTLIWNAGNLSSFRLKFEGRHASAGNDEHLSTVGNPGMKRDGLRPAIEAWNQCNEVDDEVPIMAEMVKTLSNPQETWPLGSS</sequence>
<dbReference type="AlphaFoldDB" id="A0A1R3I0R3"/>
<dbReference type="InterPro" id="IPR056122">
    <property type="entry name" value="DUF7705"/>
</dbReference>